<dbReference type="InterPro" id="IPR005545">
    <property type="entry name" value="YCII"/>
</dbReference>
<comment type="caution">
    <text evidence="3">The sequence shown here is derived from an EMBL/GenBank/DDBJ whole genome shotgun (WGS) entry which is preliminary data.</text>
</comment>
<evidence type="ECO:0000313" key="4">
    <source>
        <dbReference type="Proteomes" id="UP000676325"/>
    </source>
</evidence>
<dbReference type="SUPFAM" id="SSF54909">
    <property type="entry name" value="Dimeric alpha+beta barrel"/>
    <property type="match status" value="1"/>
</dbReference>
<dbReference type="Proteomes" id="UP000676325">
    <property type="component" value="Unassembled WGS sequence"/>
</dbReference>
<dbReference type="InterPro" id="IPR011008">
    <property type="entry name" value="Dimeric_a/b-barrel"/>
</dbReference>
<accession>A0A941EDG5</accession>
<dbReference type="PANTHER" id="PTHR35174">
    <property type="entry name" value="BLL7171 PROTEIN-RELATED"/>
    <property type="match status" value="1"/>
</dbReference>
<evidence type="ECO:0000256" key="1">
    <source>
        <dbReference type="ARBA" id="ARBA00007689"/>
    </source>
</evidence>
<feature type="domain" description="YCII-related" evidence="2">
    <location>
        <begin position="1"/>
        <end position="96"/>
    </location>
</feature>
<dbReference type="AlphaFoldDB" id="A0A941EDG5"/>
<dbReference type="RefSeq" id="WP_212520534.1">
    <property type="nucleotide sequence ID" value="NZ_JAGSOH010000084.1"/>
</dbReference>
<dbReference type="EMBL" id="JAGSOH010000084">
    <property type="protein sequence ID" value="MBR7829401.1"/>
    <property type="molecule type" value="Genomic_DNA"/>
</dbReference>
<gene>
    <name evidence="3" type="ORF">KDK95_24050</name>
</gene>
<reference evidence="3" key="1">
    <citation type="submission" date="2021-04" db="EMBL/GenBank/DDBJ databases">
        <title>Genome based classification of Actinospica acidithermotolerans sp. nov., an actinobacterium isolated from an Indonesian hot spring.</title>
        <authorList>
            <person name="Kusuma A.B."/>
            <person name="Putra K.E."/>
            <person name="Nafisah S."/>
            <person name="Loh J."/>
            <person name="Nouioui I."/>
            <person name="Goodfellow M."/>
        </authorList>
    </citation>
    <scope>NUCLEOTIDE SEQUENCE</scope>
    <source>
        <strain evidence="3">MGRD01-02</strain>
    </source>
</reference>
<evidence type="ECO:0000313" key="3">
    <source>
        <dbReference type="EMBL" id="MBR7829401.1"/>
    </source>
</evidence>
<proteinExistence type="inferred from homology"/>
<comment type="similarity">
    <text evidence="1">Belongs to the YciI family.</text>
</comment>
<protein>
    <recommendedName>
        <fullName evidence="2">YCII-related domain-containing protein</fullName>
    </recommendedName>
</protein>
<sequence length="118" mass="12589">MRYIVLIRPDLAKAPAGGPSEQLMADMGALISEMTKAGVLLDTAGLGPAEEASVLQLSAGKVTTVDGPYTEAREFIGGYALLQVATQEEAAEWAKRFLEIHGDEWEIVAEVRGVFGPE</sequence>
<name>A0A941EDG5_9ACTN</name>
<organism evidence="3 4">
    <name type="scientific">Actinospica acidithermotolerans</name>
    <dbReference type="NCBI Taxonomy" id="2828514"/>
    <lineage>
        <taxon>Bacteria</taxon>
        <taxon>Bacillati</taxon>
        <taxon>Actinomycetota</taxon>
        <taxon>Actinomycetes</taxon>
        <taxon>Catenulisporales</taxon>
        <taxon>Actinospicaceae</taxon>
        <taxon>Actinospica</taxon>
    </lineage>
</organism>
<dbReference type="Pfam" id="PF03795">
    <property type="entry name" value="YCII"/>
    <property type="match status" value="1"/>
</dbReference>
<dbReference type="PANTHER" id="PTHR35174:SF1">
    <property type="entry name" value="BLL0086 PROTEIN"/>
    <property type="match status" value="1"/>
</dbReference>
<keyword evidence="4" id="KW-1185">Reference proteome</keyword>
<evidence type="ECO:0000259" key="2">
    <source>
        <dbReference type="Pfam" id="PF03795"/>
    </source>
</evidence>
<dbReference type="Gene3D" id="3.30.70.1060">
    <property type="entry name" value="Dimeric alpha+beta barrel"/>
    <property type="match status" value="1"/>
</dbReference>